<dbReference type="InterPro" id="IPR020846">
    <property type="entry name" value="MFS_dom"/>
</dbReference>
<dbReference type="PRINTS" id="PR01036">
    <property type="entry name" value="TCRTETB"/>
</dbReference>
<dbReference type="GO" id="GO:0005886">
    <property type="term" value="C:plasma membrane"/>
    <property type="evidence" value="ECO:0007669"/>
    <property type="project" value="UniProtKB-SubCell"/>
</dbReference>
<feature type="transmembrane region" description="Helical" evidence="7">
    <location>
        <begin position="118"/>
        <end position="143"/>
    </location>
</feature>
<dbReference type="STRING" id="1118060.GCA_000311845_01630"/>
<dbReference type="AlphaFoldDB" id="A0A1Y3U626"/>
<keyword evidence="6 7" id="KW-0472">Membrane</keyword>
<keyword evidence="2" id="KW-0813">Transport</keyword>
<dbReference type="PANTHER" id="PTHR42718">
    <property type="entry name" value="MAJOR FACILITATOR SUPERFAMILY MULTIDRUG TRANSPORTER MFSC"/>
    <property type="match status" value="1"/>
</dbReference>
<sequence>MTFMSTLDSSIVNVALPAMQRELGVGAADIQWVSSIYLLACCVTVLVFGRLGDRYGKVRFFQVGVALFTAGSALCGLATTLPVLIGARVVQALGAASATANNMGIVTEVFPASQRGRALGITSTFVSLGLMCGPTIGGMLVAVYPWESIFLINVPVGIVAFLVGLKTLPRDAPRTEAGRSARTGFDTAGSLLLAPAIFFTFFSLTNLANGATPLLTGLLAAGLALLVVFVLVERRVEAPLVRLDLFVNAVFSANLAAMLLCFLAVGATEYLLPFFLQDACGYESNVAGFILTAIPLGMAIMGPLGGALSDRIGSFWPCLVGLVIYAAGIWFVGGLSDDAGVVVIVLLMAAMAAGTGLFQSPNNALVMGSVEAEDLGFAGSLVSLVRYMGMSAGVTGGTVLLYGQMSSLAGHAVTGYVEGRPELFLAGFSFTFDVLAVLILLGAALLVVGAVLKRGR</sequence>
<comment type="subcellular location">
    <subcellularLocation>
        <location evidence="1">Cell membrane</location>
        <topology evidence="1">Multi-pass membrane protein</topology>
    </subcellularLocation>
</comment>
<evidence type="ECO:0000313" key="10">
    <source>
        <dbReference type="Proteomes" id="UP000196560"/>
    </source>
</evidence>
<comment type="caution">
    <text evidence="9">The sequence shown here is derived from an EMBL/GenBank/DDBJ whole genome shotgun (WGS) entry which is preliminary data.</text>
</comment>
<dbReference type="EMBL" id="NFHO01000002">
    <property type="protein sequence ID" value="OUN44226.1"/>
    <property type="molecule type" value="Genomic_DNA"/>
</dbReference>
<evidence type="ECO:0000259" key="8">
    <source>
        <dbReference type="PROSITE" id="PS50850"/>
    </source>
</evidence>
<feature type="transmembrane region" description="Helical" evidence="7">
    <location>
        <begin position="315"/>
        <end position="333"/>
    </location>
</feature>
<organism evidence="9 10">
    <name type="scientific">Enorma massiliensis</name>
    <dbReference type="NCBI Taxonomy" id="1472761"/>
    <lineage>
        <taxon>Bacteria</taxon>
        <taxon>Bacillati</taxon>
        <taxon>Actinomycetota</taxon>
        <taxon>Coriobacteriia</taxon>
        <taxon>Coriobacteriales</taxon>
        <taxon>Coriobacteriaceae</taxon>
        <taxon>Enorma</taxon>
    </lineage>
</organism>
<dbReference type="Proteomes" id="UP000196560">
    <property type="component" value="Unassembled WGS sequence"/>
</dbReference>
<keyword evidence="5 7" id="KW-1133">Transmembrane helix</keyword>
<dbReference type="InterPro" id="IPR036259">
    <property type="entry name" value="MFS_trans_sf"/>
</dbReference>
<dbReference type="GO" id="GO:0022857">
    <property type="term" value="F:transmembrane transporter activity"/>
    <property type="evidence" value="ECO:0007669"/>
    <property type="project" value="InterPro"/>
</dbReference>
<reference evidence="10" key="1">
    <citation type="submission" date="2017-04" db="EMBL/GenBank/DDBJ databases">
        <title>Function of individual gut microbiota members based on whole genome sequencing of pure cultures obtained from chicken caecum.</title>
        <authorList>
            <person name="Medvecky M."/>
            <person name="Cejkova D."/>
            <person name="Polansky O."/>
            <person name="Karasova D."/>
            <person name="Kubasova T."/>
            <person name="Cizek A."/>
            <person name="Rychlik I."/>
        </authorList>
    </citation>
    <scope>NUCLEOTIDE SEQUENCE [LARGE SCALE GENOMIC DNA]</scope>
    <source>
        <strain evidence="10">An70</strain>
    </source>
</reference>
<feature type="transmembrane region" description="Helical" evidence="7">
    <location>
        <begin position="245"/>
        <end position="266"/>
    </location>
</feature>
<feature type="transmembrane region" description="Helical" evidence="7">
    <location>
        <begin position="85"/>
        <end position="106"/>
    </location>
</feature>
<evidence type="ECO:0000313" key="9">
    <source>
        <dbReference type="EMBL" id="OUN44226.1"/>
    </source>
</evidence>
<feature type="domain" description="Major facilitator superfamily (MFS) profile" evidence="8">
    <location>
        <begin position="1"/>
        <end position="454"/>
    </location>
</feature>
<protein>
    <submittedName>
        <fullName evidence="9">MFS transporter</fullName>
    </submittedName>
</protein>
<dbReference type="SUPFAM" id="SSF103473">
    <property type="entry name" value="MFS general substrate transporter"/>
    <property type="match status" value="1"/>
</dbReference>
<dbReference type="InterPro" id="IPR011701">
    <property type="entry name" value="MFS"/>
</dbReference>
<evidence type="ECO:0000256" key="4">
    <source>
        <dbReference type="ARBA" id="ARBA00022692"/>
    </source>
</evidence>
<dbReference type="eggNOG" id="COG2814">
    <property type="taxonomic scope" value="Bacteria"/>
</dbReference>
<feature type="transmembrane region" description="Helical" evidence="7">
    <location>
        <begin position="423"/>
        <end position="452"/>
    </location>
</feature>
<gene>
    <name evidence="9" type="ORF">B5G21_02515</name>
</gene>
<feature type="transmembrane region" description="Helical" evidence="7">
    <location>
        <begin position="339"/>
        <end position="358"/>
    </location>
</feature>
<evidence type="ECO:0000256" key="1">
    <source>
        <dbReference type="ARBA" id="ARBA00004651"/>
    </source>
</evidence>
<evidence type="ECO:0000256" key="7">
    <source>
        <dbReference type="SAM" id="Phobius"/>
    </source>
</evidence>
<dbReference type="Pfam" id="PF07690">
    <property type="entry name" value="MFS_1"/>
    <property type="match status" value="1"/>
</dbReference>
<feature type="transmembrane region" description="Helical" evidence="7">
    <location>
        <begin position="149"/>
        <end position="168"/>
    </location>
</feature>
<evidence type="ECO:0000256" key="3">
    <source>
        <dbReference type="ARBA" id="ARBA00022475"/>
    </source>
</evidence>
<evidence type="ECO:0000256" key="6">
    <source>
        <dbReference type="ARBA" id="ARBA00023136"/>
    </source>
</evidence>
<proteinExistence type="predicted"/>
<dbReference type="PANTHER" id="PTHR42718:SF46">
    <property type="entry name" value="BLR6921 PROTEIN"/>
    <property type="match status" value="1"/>
</dbReference>
<feature type="transmembrane region" description="Helical" evidence="7">
    <location>
        <begin position="60"/>
        <end position="79"/>
    </location>
</feature>
<keyword evidence="3" id="KW-1003">Cell membrane</keyword>
<keyword evidence="10" id="KW-1185">Reference proteome</keyword>
<feature type="transmembrane region" description="Helical" evidence="7">
    <location>
        <begin position="286"/>
        <end position="308"/>
    </location>
</feature>
<dbReference type="PROSITE" id="PS50850">
    <property type="entry name" value="MFS"/>
    <property type="match status" value="1"/>
</dbReference>
<feature type="transmembrane region" description="Helical" evidence="7">
    <location>
        <begin position="214"/>
        <end position="233"/>
    </location>
</feature>
<dbReference type="CDD" id="cd17321">
    <property type="entry name" value="MFS_MMR_MDR_like"/>
    <property type="match status" value="1"/>
</dbReference>
<keyword evidence="4 7" id="KW-0812">Transmembrane</keyword>
<evidence type="ECO:0000256" key="2">
    <source>
        <dbReference type="ARBA" id="ARBA00022448"/>
    </source>
</evidence>
<accession>A0A1Y3U626</accession>
<name>A0A1Y3U626_9ACTN</name>
<dbReference type="Gene3D" id="1.20.1720.10">
    <property type="entry name" value="Multidrug resistance protein D"/>
    <property type="match status" value="2"/>
</dbReference>
<evidence type="ECO:0000256" key="5">
    <source>
        <dbReference type="ARBA" id="ARBA00022989"/>
    </source>
</evidence>
<feature type="transmembrane region" description="Helical" evidence="7">
    <location>
        <begin position="189"/>
        <end position="208"/>
    </location>
</feature>
<feature type="transmembrane region" description="Helical" evidence="7">
    <location>
        <begin position="30"/>
        <end position="48"/>
    </location>
</feature>